<feature type="region of interest" description="Disordered" evidence="2">
    <location>
        <begin position="325"/>
        <end position="415"/>
    </location>
</feature>
<dbReference type="Gene3D" id="3.30.60.190">
    <property type="match status" value="1"/>
</dbReference>
<dbReference type="CDD" id="cd23024">
    <property type="entry name" value="zf-HIT_ZNHIT2-3"/>
    <property type="match status" value="1"/>
</dbReference>
<keyword evidence="1" id="KW-0862">Zinc</keyword>
<keyword evidence="1" id="KW-0479">Metal-binding</keyword>
<dbReference type="EMBL" id="CAXHTA020000008">
    <property type="protein sequence ID" value="CAL5223318.1"/>
    <property type="molecule type" value="Genomic_DNA"/>
</dbReference>
<keyword evidence="5" id="KW-1185">Reference proteome</keyword>
<dbReference type="SUPFAM" id="SSF144232">
    <property type="entry name" value="HIT/MYND zinc finger-like"/>
    <property type="match status" value="1"/>
</dbReference>
<feature type="compositionally biased region" description="Polar residues" evidence="2">
    <location>
        <begin position="394"/>
        <end position="404"/>
    </location>
</feature>
<feature type="region of interest" description="Disordered" evidence="2">
    <location>
        <begin position="172"/>
        <end position="196"/>
    </location>
</feature>
<dbReference type="PANTHER" id="PTHR15555:SF0">
    <property type="entry name" value="ZINC FINGER HIT DOMAIN-CONTAINING PROTEIN 2"/>
    <property type="match status" value="1"/>
</dbReference>
<feature type="region of interest" description="Disordered" evidence="2">
    <location>
        <begin position="76"/>
        <end position="98"/>
    </location>
</feature>
<feature type="compositionally biased region" description="Polar residues" evidence="2">
    <location>
        <begin position="330"/>
        <end position="345"/>
    </location>
</feature>
<gene>
    <name evidence="4" type="primary">g5811</name>
    <name evidence="4" type="ORF">VP750_LOCUS4977</name>
</gene>
<dbReference type="PROSITE" id="PS51083">
    <property type="entry name" value="ZF_HIT"/>
    <property type="match status" value="1"/>
</dbReference>
<keyword evidence="1" id="KW-0863">Zinc-finger</keyword>
<accession>A0ABP1FYP7</accession>
<dbReference type="Proteomes" id="UP001497392">
    <property type="component" value="Unassembled WGS sequence"/>
</dbReference>
<feature type="region of interest" description="Disordered" evidence="2">
    <location>
        <begin position="482"/>
        <end position="538"/>
    </location>
</feature>
<comment type="caution">
    <text evidence="4">The sequence shown here is derived from an EMBL/GenBank/DDBJ whole genome shotgun (WGS) entry which is preliminary data.</text>
</comment>
<proteinExistence type="predicted"/>
<evidence type="ECO:0000256" key="2">
    <source>
        <dbReference type="SAM" id="MobiDB-lite"/>
    </source>
</evidence>
<evidence type="ECO:0000313" key="4">
    <source>
        <dbReference type="EMBL" id="CAL5223318.1"/>
    </source>
</evidence>
<sequence>MTQKICRVCHKNFSIYTCPRCNLQYCSLDCYKKHSDRCTEGFYREHVSEELKQTRASEQEKQRMLEILQRVHDADLAEPPTSPGQANADVESAQQDGGLSEETIARLLDKAEDVEGLQVALEDLTPEERAAFEAELASGALARLVLPWEPWWRSAEAQGLSLSSAGTRLIQDAGAKPSGHGGEVQQPSAIPDPPESALPRLGALSKVAPSPLLQWQLAEILYAYCTAMHLYQGDWASDAMGAALAASAASPALEGSADEPPASAMLALTECISRACMPALHGPGGRQFAVAVVEDVKALISCGRPAVVCTVTDLRQLFAAAMEEAKGSKQPGSRNGQQQAQSQGVTDPVYLSSPQIVGQGKRQAASEGTARQKHQVQQQHAEGGTEDADATGGVSEQSKSSATGPSGYVRSSSRKKLRQQLQAAERRLVYFQSWANEQTRDQYQHILEAIAEASRVFERAQDMLDVPVGKLAEIGNGQAARASKAEAHQASGRTLLQKPLVRQYDGSSDEVGLRADPSRDSAHGQEHAEMGTEYDTLD</sequence>
<dbReference type="InterPro" id="IPR039646">
    <property type="entry name" value="ZNHIT2"/>
</dbReference>
<evidence type="ECO:0000256" key="1">
    <source>
        <dbReference type="PROSITE-ProRule" id="PRU00453"/>
    </source>
</evidence>
<dbReference type="InterPro" id="IPR007529">
    <property type="entry name" value="Znf_HIT"/>
</dbReference>
<feature type="domain" description="HIT-type" evidence="3">
    <location>
        <begin position="6"/>
        <end position="38"/>
    </location>
</feature>
<protein>
    <submittedName>
        <fullName evidence="4">G5811 protein</fullName>
    </submittedName>
</protein>
<reference evidence="4 5" key="1">
    <citation type="submission" date="2024-06" db="EMBL/GenBank/DDBJ databases">
        <authorList>
            <person name="Kraege A."/>
            <person name="Thomma B."/>
        </authorList>
    </citation>
    <scope>NUCLEOTIDE SEQUENCE [LARGE SCALE GENOMIC DNA]</scope>
</reference>
<dbReference type="Pfam" id="PF04438">
    <property type="entry name" value="zf-HIT"/>
    <property type="match status" value="1"/>
</dbReference>
<organism evidence="4 5">
    <name type="scientific">Coccomyxa viridis</name>
    <dbReference type="NCBI Taxonomy" id="1274662"/>
    <lineage>
        <taxon>Eukaryota</taxon>
        <taxon>Viridiplantae</taxon>
        <taxon>Chlorophyta</taxon>
        <taxon>core chlorophytes</taxon>
        <taxon>Trebouxiophyceae</taxon>
        <taxon>Trebouxiophyceae incertae sedis</taxon>
        <taxon>Coccomyxaceae</taxon>
        <taxon>Coccomyxa</taxon>
    </lineage>
</organism>
<dbReference type="PANTHER" id="PTHR15555">
    <property type="entry name" value="ZINC FINGER HIT DOMAIN CONTAINING PROTEIN 2 PROTEIN FON -RELATED"/>
    <property type="match status" value="1"/>
</dbReference>
<name>A0ABP1FYP7_9CHLO</name>
<feature type="compositionally biased region" description="Basic and acidic residues" evidence="2">
    <location>
        <begin position="511"/>
        <end position="530"/>
    </location>
</feature>
<evidence type="ECO:0000259" key="3">
    <source>
        <dbReference type="PROSITE" id="PS51083"/>
    </source>
</evidence>
<evidence type="ECO:0000313" key="5">
    <source>
        <dbReference type="Proteomes" id="UP001497392"/>
    </source>
</evidence>